<keyword evidence="8 11" id="KW-0100">Branched-chain amino acid biosynthesis</keyword>
<keyword evidence="15" id="KW-0413">Isomerase</keyword>
<dbReference type="GO" id="GO:0009099">
    <property type="term" value="P:L-valine biosynthetic process"/>
    <property type="evidence" value="ECO:0007669"/>
    <property type="project" value="UniProtKB-UniRule"/>
</dbReference>
<organism evidence="15 16">
    <name type="scientific">Candidatus Iainarchaeum sp</name>
    <dbReference type="NCBI Taxonomy" id="3101447"/>
    <lineage>
        <taxon>Archaea</taxon>
        <taxon>Candidatus Iainarchaeota</taxon>
        <taxon>Candidatus Iainarchaeia</taxon>
        <taxon>Candidatus Iainarchaeales</taxon>
        <taxon>Candidatus Iainarchaeaceae</taxon>
        <taxon>Candidatus Iainarchaeum</taxon>
    </lineage>
</organism>
<comment type="caution">
    <text evidence="11">Lacks conserved residue(s) required for the propagation of feature annotation.</text>
</comment>
<sequence>MKAESKQLKLMQDRDADLKDVAGKTVAVIGYGAQGAAQAMCMKDSGLDVIVGLRKGSESAKKALDYGFKVFEVDEAAKKADIIHLLMPDEVQSEVYERQIKQHLSKGKTLSFSHGFNICYGFIKPPADIDVIMVAPKAPGTEERKQFVAGFGVPALIAIKQDKSGRAKRTALAMAKACGFTRAGVLECTFEQETYEDLFGEQAVLCGGLSELIKTGFEVLVEAGYPPEMAYFECLHEMKLIVDLVYEGGMSHMWHVVSNTAEYGGRTRGKAIITPETKKRMKELLRDVESGKFATEWIAEYRGGLKNFKKLRGEQNAHEIEVVGKEIRALFKKK</sequence>
<dbReference type="PROSITE" id="PS51850">
    <property type="entry name" value="KARI_N"/>
    <property type="match status" value="1"/>
</dbReference>
<keyword evidence="4 11" id="KW-0028">Amino-acid biosynthesis</keyword>
<dbReference type="InterPro" id="IPR008927">
    <property type="entry name" value="6-PGluconate_DH-like_C_sf"/>
</dbReference>
<name>A0A7J4IYA9_9ARCH</name>
<dbReference type="SUPFAM" id="SSF51735">
    <property type="entry name" value="NAD(P)-binding Rossmann-fold domains"/>
    <property type="match status" value="1"/>
</dbReference>
<keyword evidence="6 11" id="KW-0460">Magnesium</keyword>
<evidence type="ECO:0000256" key="2">
    <source>
        <dbReference type="ARBA" id="ARBA00004885"/>
    </source>
</evidence>
<comment type="caution">
    <text evidence="15">The sequence shown here is derived from an EMBL/GenBank/DDBJ whole genome shotgun (WGS) entry which is preliminary data.</text>
</comment>
<dbReference type="UniPathway" id="UPA00049">
    <property type="reaction ID" value="UER00060"/>
</dbReference>
<dbReference type="PIRSF" id="PIRSF000116">
    <property type="entry name" value="IlvC_gammaproteo"/>
    <property type="match status" value="1"/>
</dbReference>
<evidence type="ECO:0000259" key="14">
    <source>
        <dbReference type="PROSITE" id="PS51851"/>
    </source>
</evidence>
<dbReference type="Pfam" id="PF01450">
    <property type="entry name" value="KARI_C"/>
    <property type="match status" value="1"/>
</dbReference>
<comment type="catalytic activity">
    <reaction evidence="11">
        <text>(2R,3R)-2,3-dihydroxy-3-methylpentanoate + NADP(+) = (S)-2-ethyl-2-hydroxy-3-oxobutanoate + NADPH + H(+)</text>
        <dbReference type="Rhea" id="RHEA:13493"/>
        <dbReference type="ChEBI" id="CHEBI:15378"/>
        <dbReference type="ChEBI" id="CHEBI:49256"/>
        <dbReference type="ChEBI" id="CHEBI:49258"/>
        <dbReference type="ChEBI" id="CHEBI:57783"/>
        <dbReference type="ChEBI" id="CHEBI:58349"/>
        <dbReference type="EC" id="1.1.1.86"/>
    </reaction>
</comment>
<feature type="binding site" evidence="11 12">
    <location>
        <position position="258"/>
    </location>
    <ligand>
        <name>substrate</name>
    </ligand>
</feature>
<dbReference type="InterPro" id="IPR013116">
    <property type="entry name" value="KARI_N"/>
</dbReference>
<dbReference type="Gene3D" id="6.10.240.10">
    <property type="match status" value="1"/>
</dbReference>
<dbReference type="NCBIfam" id="NF004017">
    <property type="entry name" value="PRK05479.1"/>
    <property type="match status" value="1"/>
</dbReference>
<dbReference type="InterPro" id="IPR013023">
    <property type="entry name" value="KARI"/>
</dbReference>
<evidence type="ECO:0000313" key="16">
    <source>
        <dbReference type="Proteomes" id="UP000565078"/>
    </source>
</evidence>
<comment type="cofactor">
    <cofactor evidence="11">
        <name>Mg(2+)</name>
        <dbReference type="ChEBI" id="CHEBI:18420"/>
    </cofactor>
    <text evidence="11">Binds 2 magnesium ions per subunit.</text>
</comment>
<evidence type="ECO:0000256" key="10">
    <source>
        <dbReference type="ARBA" id="ARBA00052344"/>
    </source>
</evidence>
<dbReference type="GO" id="GO:0016853">
    <property type="term" value="F:isomerase activity"/>
    <property type="evidence" value="ECO:0007669"/>
    <property type="project" value="UniProtKB-KW"/>
</dbReference>
<comment type="pathway">
    <text evidence="1 11">Amino-acid biosynthesis; L-valine biosynthesis; L-valine from pyruvate: step 2/4.</text>
</comment>
<comment type="similarity">
    <text evidence="3 11 12">Belongs to the ketol-acid reductoisomerase family.</text>
</comment>
<dbReference type="AlphaFoldDB" id="A0A7J4IYA9"/>
<dbReference type="HAMAP" id="MF_00435">
    <property type="entry name" value="IlvC"/>
    <property type="match status" value="1"/>
</dbReference>
<dbReference type="EC" id="1.1.1.86" evidence="11"/>
<comment type="catalytic activity">
    <reaction evidence="9">
        <text>(2R)-2,3-dihydroxy-3-methylbutanoate + NAD(+) = (2S)-2-acetolactate + NADH + H(+)</text>
        <dbReference type="Rhea" id="RHEA:30627"/>
        <dbReference type="ChEBI" id="CHEBI:15378"/>
        <dbReference type="ChEBI" id="CHEBI:49072"/>
        <dbReference type="ChEBI" id="CHEBI:57540"/>
        <dbReference type="ChEBI" id="CHEBI:57945"/>
        <dbReference type="ChEBI" id="CHEBI:58476"/>
        <dbReference type="EC" id="1.1.1.383"/>
    </reaction>
</comment>
<dbReference type="GO" id="GO:0000287">
    <property type="term" value="F:magnesium ion binding"/>
    <property type="evidence" value="ECO:0007669"/>
    <property type="project" value="UniProtKB-UniRule"/>
</dbReference>
<dbReference type="Pfam" id="PF07991">
    <property type="entry name" value="KARI_N"/>
    <property type="match status" value="1"/>
</dbReference>
<dbReference type="PANTHER" id="PTHR21371:SF1">
    <property type="entry name" value="KETOL-ACID REDUCTOISOMERASE, MITOCHONDRIAL"/>
    <property type="match status" value="1"/>
</dbReference>
<reference evidence="16" key="1">
    <citation type="journal article" date="2020" name="bioRxiv">
        <title>A rank-normalized archaeal taxonomy based on genome phylogeny resolves widespread incomplete and uneven classifications.</title>
        <authorList>
            <person name="Rinke C."/>
            <person name="Chuvochina M."/>
            <person name="Mussig A.J."/>
            <person name="Chaumeil P.-A."/>
            <person name="Waite D.W."/>
            <person name="Whitman W.B."/>
            <person name="Parks D.H."/>
            <person name="Hugenholtz P."/>
        </authorList>
    </citation>
    <scope>NUCLEOTIDE SEQUENCE [LARGE SCALE GENOMIC DNA]</scope>
</reference>
<comment type="pathway">
    <text evidence="2 11">Amino-acid biosynthesis; L-isoleucine biosynthesis; L-isoleucine from 2-oxobutanoate: step 2/4.</text>
</comment>
<feature type="binding site" evidence="11 12">
    <location>
        <position position="233"/>
    </location>
    <ligand>
        <name>Mg(2+)</name>
        <dbReference type="ChEBI" id="CHEBI:18420"/>
        <label>2</label>
    </ligand>
</feature>
<dbReference type="InterPro" id="IPR014359">
    <property type="entry name" value="KARI_prok"/>
</dbReference>
<feature type="binding site" evidence="11 12">
    <location>
        <position position="197"/>
    </location>
    <ligand>
        <name>Mg(2+)</name>
        <dbReference type="ChEBI" id="CHEBI:18420"/>
        <label>2</label>
    </ligand>
</feature>
<dbReference type="Proteomes" id="UP000565078">
    <property type="component" value="Unassembled WGS sequence"/>
</dbReference>
<feature type="active site" evidence="11">
    <location>
        <position position="114"/>
    </location>
</feature>
<dbReference type="EMBL" id="DUGC01000063">
    <property type="protein sequence ID" value="HIH09840.1"/>
    <property type="molecule type" value="Genomic_DNA"/>
</dbReference>
<feature type="domain" description="KARI C-terminal knotted" evidence="14">
    <location>
        <begin position="189"/>
        <end position="334"/>
    </location>
</feature>
<evidence type="ECO:0000256" key="4">
    <source>
        <dbReference type="ARBA" id="ARBA00022605"/>
    </source>
</evidence>
<keyword evidence="5 11" id="KW-0479">Metal-binding</keyword>
<dbReference type="NCBIfam" id="TIGR00465">
    <property type="entry name" value="ilvC"/>
    <property type="match status" value="1"/>
</dbReference>
<evidence type="ECO:0000313" key="15">
    <source>
        <dbReference type="EMBL" id="HIH09840.1"/>
    </source>
</evidence>
<dbReference type="GO" id="GO:0050661">
    <property type="term" value="F:NADP binding"/>
    <property type="evidence" value="ECO:0007669"/>
    <property type="project" value="InterPro"/>
</dbReference>
<evidence type="ECO:0000256" key="8">
    <source>
        <dbReference type="ARBA" id="ARBA00023304"/>
    </source>
</evidence>
<feature type="binding site" evidence="11 12">
    <location>
        <position position="237"/>
    </location>
    <ligand>
        <name>Mg(2+)</name>
        <dbReference type="ChEBI" id="CHEBI:18420"/>
        <label>2</label>
    </ligand>
</feature>
<dbReference type="InterPro" id="IPR000506">
    <property type="entry name" value="KARI_C"/>
</dbReference>
<feature type="binding site" evidence="11 12">
    <location>
        <position position="197"/>
    </location>
    <ligand>
        <name>Mg(2+)</name>
        <dbReference type="ChEBI" id="CHEBI:18420"/>
        <label>1</label>
    </ligand>
</feature>
<comment type="function">
    <text evidence="11">Involved in the biosynthesis of branched-chain amino acids (BCAA). Catalyzes an alkyl-migration followed by a ketol-acid reduction of (S)-2-acetolactate (S2AL) to yield (R)-2,3-dihydroxy-isovalerate. In the isomerase reaction, S2AL is rearranged via a Mg-dependent methyl migration to produce 3-hydroxy-3-methyl-2-ketobutyrate (HMKB). In the reductase reaction, this 2-ketoacid undergoes a metal-dependent reduction by NADPH to yield (R)-2,3-dihydroxy-isovalerate.</text>
</comment>
<evidence type="ECO:0000256" key="3">
    <source>
        <dbReference type="ARBA" id="ARBA00010318"/>
    </source>
</evidence>
<evidence type="ECO:0000259" key="13">
    <source>
        <dbReference type="PROSITE" id="PS51850"/>
    </source>
</evidence>
<evidence type="ECO:0000256" key="7">
    <source>
        <dbReference type="ARBA" id="ARBA00023002"/>
    </source>
</evidence>
<accession>A0A7J4IYA9</accession>
<comment type="catalytic activity">
    <reaction evidence="10">
        <text>(2R)-2,3-dihydroxy-3-methylbutanoate + NADP(+) = (2S)-2-acetolactate + NADPH + H(+)</text>
        <dbReference type="Rhea" id="RHEA:22068"/>
        <dbReference type="ChEBI" id="CHEBI:15378"/>
        <dbReference type="ChEBI" id="CHEBI:49072"/>
        <dbReference type="ChEBI" id="CHEBI:57783"/>
        <dbReference type="ChEBI" id="CHEBI:58349"/>
        <dbReference type="ChEBI" id="CHEBI:58476"/>
        <dbReference type="EC" id="1.1.1.383"/>
    </reaction>
</comment>
<feature type="binding site" evidence="11">
    <location>
        <begin position="31"/>
        <end position="34"/>
    </location>
    <ligand>
        <name>NADP(+)</name>
        <dbReference type="ChEBI" id="CHEBI:58349"/>
    </ligand>
</feature>
<feature type="binding site" evidence="11">
    <location>
        <position position="54"/>
    </location>
    <ligand>
        <name>NADP(+)</name>
        <dbReference type="ChEBI" id="CHEBI:58349"/>
    </ligand>
</feature>
<evidence type="ECO:0000256" key="1">
    <source>
        <dbReference type="ARBA" id="ARBA00004864"/>
    </source>
</evidence>
<feature type="binding site" evidence="11 12">
    <location>
        <position position="201"/>
    </location>
    <ligand>
        <name>Mg(2+)</name>
        <dbReference type="ChEBI" id="CHEBI:18420"/>
        <label>1</label>
    </ligand>
</feature>
<dbReference type="PROSITE" id="PS51851">
    <property type="entry name" value="KARI_C"/>
    <property type="match status" value="1"/>
</dbReference>
<keyword evidence="7 11" id="KW-0560">Oxidoreductase</keyword>
<evidence type="ECO:0000256" key="11">
    <source>
        <dbReference type="HAMAP-Rule" id="MF_00435"/>
    </source>
</evidence>
<feature type="binding site" evidence="11">
    <location>
        <position position="140"/>
    </location>
    <ligand>
        <name>NADP(+)</name>
        <dbReference type="ChEBI" id="CHEBI:58349"/>
    </ligand>
</feature>
<dbReference type="GO" id="GO:0009097">
    <property type="term" value="P:isoleucine biosynthetic process"/>
    <property type="evidence" value="ECO:0007669"/>
    <property type="project" value="UniProtKB-UniRule"/>
</dbReference>
<proteinExistence type="inferred from homology"/>
<dbReference type="Gene3D" id="3.40.50.720">
    <property type="entry name" value="NAD(P)-binding Rossmann-like Domain"/>
    <property type="match status" value="1"/>
</dbReference>
<evidence type="ECO:0000256" key="6">
    <source>
        <dbReference type="ARBA" id="ARBA00022842"/>
    </source>
</evidence>
<gene>
    <name evidence="11 15" type="primary">ilvC</name>
    <name evidence="15" type="ORF">HA254_04175</name>
</gene>
<comment type="catalytic activity">
    <reaction evidence="11">
        <text>(2R)-2,3-dihydroxy-3-methylbutanoate + NADP(+) = (2S)-2-acetolactate + NADPH + H(+)</text>
        <dbReference type="Rhea" id="RHEA:22068"/>
        <dbReference type="ChEBI" id="CHEBI:15378"/>
        <dbReference type="ChEBI" id="CHEBI:49072"/>
        <dbReference type="ChEBI" id="CHEBI:57783"/>
        <dbReference type="ChEBI" id="CHEBI:58349"/>
        <dbReference type="ChEBI" id="CHEBI:58476"/>
        <dbReference type="EC" id="1.1.1.86"/>
    </reaction>
</comment>
<evidence type="ECO:0000256" key="9">
    <source>
        <dbReference type="ARBA" id="ARBA00050504"/>
    </source>
</evidence>
<dbReference type="PANTHER" id="PTHR21371">
    <property type="entry name" value="KETOL-ACID REDUCTOISOMERASE, MITOCHONDRIAL"/>
    <property type="match status" value="1"/>
</dbReference>
<dbReference type="GO" id="GO:0004455">
    <property type="term" value="F:ketol-acid reductoisomerase activity"/>
    <property type="evidence" value="ECO:0007669"/>
    <property type="project" value="UniProtKB-UniRule"/>
</dbReference>
<dbReference type="FunFam" id="3.40.50.720:FF:000023">
    <property type="entry name" value="Ketol-acid reductoisomerase (NADP(+))"/>
    <property type="match status" value="1"/>
</dbReference>
<protein>
    <recommendedName>
        <fullName evidence="11">Ketol-acid reductoisomerase (NADP(+))</fullName>
        <shortName evidence="11">KARI</shortName>
        <ecNumber evidence="11">1.1.1.86</ecNumber>
    </recommendedName>
    <alternativeName>
        <fullName evidence="11">Acetohydroxy-acid isomeroreductase</fullName>
        <shortName evidence="11">AHIR</shortName>
    </alternativeName>
    <alternativeName>
        <fullName evidence="11">Alpha-keto-beta-hydroxylacyl reductoisomerase</fullName>
    </alternativeName>
</protein>
<feature type="binding site" evidence="11">
    <location>
        <position position="59"/>
    </location>
    <ligand>
        <name>NADP(+)</name>
        <dbReference type="ChEBI" id="CHEBI:58349"/>
    </ligand>
</feature>
<feature type="domain" description="KARI N-terminal Rossmann" evidence="13">
    <location>
        <begin position="8"/>
        <end position="188"/>
    </location>
</feature>
<dbReference type="InterPro" id="IPR036291">
    <property type="entry name" value="NAD(P)-bd_dom_sf"/>
</dbReference>
<feature type="binding site" evidence="11">
    <location>
        <position position="57"/>
    </location>
    <ligand>
        <name>NADP(+)</name>
        <dbReference type="ChEBI" id="CHEBI:58349"/>
    </ligand>
</feature>
<dbReference type="UniPathway" id="UPA00047">
    <property type="reaction ID" value="UER00056"/>
</dbReference>
<evidence type="ECO:0000256" key="12">
    <source>
        <dbReference type="PROSITE-ProRule" id="PRU01198"/>
    </source>
</evidence>
<keyword evidence="11" id="KW-0521">NADP</keyword>
<evidence type="ECO:0000256" key="5">
    <source>
        <dbReference type="ARBA" id="ARBA00022723"/>
    </source>
</evidence>
<dbReference type="SUPFAM" id="SSF48179">
    <property type="entry name" value="6-phosphogluconate dehydrogenase C-terminal domain-like"/>
    <property type="match status" value="1"/>
</dbReference>